<feature type="domain" description="SUZ" evidence="4">
    <location>
        <begin position="368"/>
        <end position="453"/>
    </location>
</feature>
<dbReference type="GO" id="GO:0006012">
    <property type="term" value="P:galactose metabolic process"/>
    <property type="evidence" value="ECO:0007669"/>
    <property type="project" value="TreeGrafter"/>
</dbReference>
<feature type="compositionally biased region" description="Low complexity" evidence="2">
    <location>
        <begin position="467"/>
        <end position="478"/>
    </location>
</feature>
<comment type="caution">
    <text evidence="5">The sequence shown here is derived from an EMBL/GenBank/DDBJ whole genome shotgun (WGS) entry which is preliminary data.</text>
</comment>
<feature type="compositionally biased region" description="Basic and acidic residues" evidence="2">
    <location>
        <begin position="198"/>
        <end position="208"/>
    </location>
</feature>
<dbReference type="GeneID" id="80897616"/>
<feature type="compositionally biased region" description="Basic and acidic residues" evidence="2">
    <location>
        <begin position="488"/>
        <end position="499"/>
    </location>
</feature>
<dbReference type="RefSeq" id="XP_056054651.1">
    <property type="nucleotide sequence ID" value="XM_056197620.1"/>
</dbReference>
<dbReference type="CDD" id="cd02642">
    <property type="entry name" value="R3H_encore_like"/>
    <property type="match status" value="1"/>
</dbReference>
<dbReference type="InterPro" id="IPR001374">
    <property type="entry name" value="R3H_dom"/>
</dbReference>
<feature type="compositionally biased region" description="Basic and acidic residues" evidence="2">
    <location>
        <begin position="432"/>
        <end position="448"/>
    </location>
</feature>
<feature type="region of interest" description="Disordered" evidence="2">
    <location>
        <begin position="576"/>
        <end position="797"/>
    </location>
</feature>
<dbReference type="PANTHER" id="PTHR15672:SF8">
    <property type="entry name" value="PROTEIN ENCORE"/>
    <property type="match status" value="1"/>
</dbReference>
<gene>
    <name evidence="5" type="ORF">LMH87_010457</name>
</gene>
<feature type="compositionally biased region" description="Polar residues" evidence="2">
    <location>
        <begin position="655"/>
        <end position="669"/>
    </location>
</feature>
<feature type="compositionally biased region" description="Pro residues" evidence="2">
    <location>
        <begin position="672"/>
        <end position="685"/>
    </location>
</feature>
<dbReference type="AlphaFoldDB" id="A0A9W8QDC6"/>
<name>A0A9W8QDC6_AKAMU</name>
<keyword evidence="1" id="KW-0597">Phosphoprotein</keyword>
<feature type="region of interest" description="Disordered" evidence="2">
    <location>
        <begin position="401"/>
        <end position="502"/>
    </location>
</feature>
<evidence type="ECO:0008006" key="7">
    <source>
        <dbReference type="Google" id="ProtNLM"/>
    </source>
</evidence>
<dbReference type="InterPro" id="IPR036867">
    <property type="entry name" value="R3H_dom_sf"/>
</dbReference>
<dbReference type="InterPro" id="IPR024771">
    <property type="entry name" value="SUZ"/>
</dbReference>
<feature type="domain" description="R3H" evidence="3">
    <location>
        <begin position="304"/>
        <end position="367"/>
    </location>
</feature>
<feature type="compositionally biased region" description="Polar residues" evidence="2">
    <location>
        <begin position="452"/>
        <end position="466"/>
    </location>
</feature>
<reference evidence="5" key="1">
    <citation type="journal article" date="2023" name="Access Microbiol">
        <title>De-novo genome assembly for Akanthomyces muscarius, a biocontrol agent of insect agricultural pests.</title>
        <authorList>
            <person name="Erdos Z."/>
            <person name="Studholme D.J."/>
            <person name="Raymond B."/>
            <person name="Sharma M."/>
        </authorList>
    </citation>
    <scope>NUCLEOTIDE SEQUENCE</scope>
    <source>
        <strain evidence="5">Ve6</strain>
    </source>
</reference>
<sequence>MGLRTSKVLLNATAVGGRPLEQDPRTFEPASSISAWSDNLNLVARILSNRQSLGVYDLDSGNFLFSQTLLRDEYLPGFLPPPITYTPLYERKRPLEQTTPDFETHFFLPMGPTQRSLATDPVVVVGASHAPNPAAMSLKQSGAVPNVDAAAASLSKLNLDSAADKLPTIQRIDSNSDSGTKPPSLDGKSITSGTTFALDEKESLRPDDSASVQAAAEDDDAASLVAGSRLGSEAAAKARARPAIAMGSHAGILTPQSTSSEQQVENGAPLQLNGEAGSSDALNVIYRQAPDEKLLEALNSLRDRYFLLRLEKEVIDFVENSKEPYMDLPPSNSFCRMLTHNLADYYHMTHSYEAHIGAVRIFRTPFCRVPTSLASMVPQPTPSTSSTPPPAVLPRKIMRRGQEGDSAGASASPSKPGSEAGSDLKQPANQKLSREQREEAYKAARERIFGSSDDSSAVDNDTENLMSRTSSASANRSNLGKRGKTTKQRRDSDGFDSRHQYQPYWGPQQQTWVPQPQAQYGPPGVQYHAAGPSNYQVAPHYTQQAPMYGQAPAMPPNAGYPAYSAGQYPPGGSPVVYAPQAQMPSNTPPHGWQPAYNTPVPYPPQGPPPPGPPQAPNQSPGPTHGPGGIPYPFGQLPANVNPHDPKSQHPIPGSYNRNHAFNPKTQSFSPGVPMPPVHAPQPPFTAPGSHHSSPQIGTPPHLAYTGHQPQMHPPPYGGAYGMARQGSNNSIPSYHGPPHGTPPHVAMQPPQHLVQQPPMPVNSRPPPHGPGPNGQMYSHLPTYGNPATLPQKPNAGI</sequence>
<evidence type="ECO:0000256" key="2">
    <source>
        <dbReference type="SAM" id="MobiDB-lite"/>
    </source>
</evidence>
<dbReference type="Pfam" id="PF12752">
    <property type="entry name" value="SUZ"/>
    <property type="match status" value="1"/>
</dbReference>
<dbReference type="EMBL" id="JAJHUN010000008">
    <property type="protein sequence ID" value="KAJ4153993.1"/>
    <property type="molecule type" value="Genomic_DNA"/>
</dbReference>
<evidence type="ECO:0000313" key="6">
    <source>
        <dbReference type="Proteomes" id="UP001144673"/>
    </source>
</evidence>
<evidence type="ECO:0000259" key="3">
    <source>
        <dbReference type="PROSITE" id="PS51061"/>
    </source>
</evidence>
<feature type="compositionally biased region" description="Pro residues" evidence="2">
    <location>
        <begin position="600"/>
        <end position="615"/>
    </location>
</feature>
<organism evidence="5 6">
    <name type="scientific">Akanthomyces muscarius</name>
    <name type="common">Entomopathogenic fungus</name>
    <name type="synonym">Lecanicillium muscarium</name>
    <dbReference type="NCBI Taxonomy" id="2231603"/>
    <lineage>
        <taxon>Eukaryota</taxon>
        <taxon>Fungi</taxon>
        <taxon>Dikarya</taxon>
        <taxon>Ascomycota</taxon>
        <taxon>Pezizomycotina</taxon>
        <taxon>Sordariomycetes</taxon>
        <taxon>Hypocreomycetidae</taxon>
        <taxon>Hypocreales</taxon>
        <taxon>Cordycipitaceae</taxon>
        <taxon>Akanthomyces</taxon>
    </lineage>
</organism>
<dbReference type="PANTHER" id="PTHR15672">
    <property type="entry name" value="CAMP-REGULATED PHOSPHOPROTEIN 21 RELATED R3H DOMAIN CONTAINING PROTEIN"/>
    <property type="match status" value="1"/>
</dbReference>
<keyword evidence="6" id="KW-1185">Reference proteome</keyword>
<dbReference type="SUPFAM" id="SSF82708">
    <property type="entry name" value="R3H domain"/>
    <property type="match status" value="1"/>
</dbReference>
<dbReference type="Proteomes" id="UP001144673">
    <property type="component" value="Chromosome 5"/>
</dbReference>
<proteinExistence type="predicted"/>
<feature type="compositionally biased region" description="Polar residues" evidence="2">
    <location>
        <begin position="171"/>
        <end position="181"/>
    </location>
</feature>
<dbReference type="InterPro" id="IPR051937">
    <property type="entry name" value="R3H_domain_containing"/>
</dbReference>
<dbReference type="Pfam" id="PF01424">
    <property type="entry name" value="R3H"/>
    <property type="match status" value="1"/>
</dbReference>
<dbReference type="Gene3D" id="3.30.1370.50">
    <property type="entry name" value="R3H-like domain"/>
    <property type="match status" value="1"/>
</dbReference>
<dbReference type="GO" id="GO:0003676">
    <property type="term" value="F:nucleic acid binding"/>
    <property type="evidence" value="ECO:0007669"/>
    <property type="project" value="UniProtKB-UniRule"/>
</dbReference>
<evidence type="ECO:0000313" key="5">
    <source>
        <dbReference type="EMBL" id="KAJ4153993.1"/>
    </source>
</evidence>
<dbReference type="PROSITE" id="PS51061">
    <property type="entry name" value="R3H"/>
    <property type="match status" value="1"/>
</dbReference>
<protein>
    <recommendedName>
        <fullName evidence="7">R3H domain-containing protein</fullName>
    </recommendedName>
</protein>
<evidence type="ECO:0000259" key="4">
    <source>
        <dbReference type="PROSITE" id="PS51673"/>
    </source>
</evidence>
<dbReference type="PROSITE" id="PS51673">
    <property type="entry name" value="SUZ"/>
    <property type="match status" value="1"/>
</dbReference>
<feature type="region of interest" description="Disordered" evidence="2">
    <location>
        <begin position="168"/>
        <end position="218"/>
    </location>
</feature>
<feature type="compositionally biased region" description="Low complexity" evidence="2">
    <location>
        <begin position="404"/>
        <end position="421"/>
    </location>
</feature>
<evidence type="ECO:0000256" key="1">
    <source>
        <dbReference type="ARBA" id="ARBA00022553"/>
    </source>
</evidence>
<feature type="compositionally biased region" description="Pro residues" evidence="2">
    <location>
        <begin position="757"/>
        <end position="770"/>
    </location>
</feature>
<dbReference type="KEGG" id="amus:LMH87_010457"/>
<accession>A0A9W8QDC6</accession>